<dbReference type="Gene3D" id="3.90.79.40">
    <property type="entry name" value="EvaA sugar 2,3-dehydratase subunit"/>
    <property type="match status" value="2"/>
</dbReference>
<evidence type="ECO:0000313" key="3">
    <source>
        <dbReference type="EMBL" id="GAA2098412.1"/>
    </source>
</evidence>
<gene>
    <name evidence="3" type="ORF">GCM10009801_69500</name>
</gene>
<evidence type="ECO:0000259" key="2">
    <source>
        <dbReference type="Pfam" id="PF03559"/>
    </source>
</evidence>
<proteinExistence type="predicted"/>
<organism evidence="3 4">
    <name type="scientific">Streptomyces albiaxialis</name>
    <dbReference type="NCBI Taxonomy" id="329523"/>
    <lineage>
        <taxon>Bacteria</taxon>
        <taxon>Bacillati</taxon>
        <taxon>Actinomycetota</taxon>
        <taxon>Actinomycetes</taxon>
        <taxon>Kitasatosporales</taxon>
        <taxon>Streptomycetaceae</taxon>
        <taxon>Streptomyces</taxon>
    </lineage>
</organism>
<dbReference type="Pfam" id="PF03559">
    <property type="entry name" value="Hexose_dehydrat"/>
    <property type="match status" value="2"/>
</dbReference>
<evidence type="ECO:0000313" key="4">
    <source>
        <dbReference type="Proteomes" id="UP001500016"/>
    </source>
</evidence>
<feature type="domain" description="dTDP-4-dehydro-6-deoxy-alpha-D-glucopyranose 2,3-dehydratase" evidence="2">
    <location>
        <begin position="45"/>
        <end position="244"/>
    </location>
</feature>
<feature type="region of interest" description="Disordered" evidence="1">
    <location>
        <begin position="1"/>
        <end position="22"/>
    </location>
</feature>
<accession>A0ABN2WUB7</accession>
<name>A0ABN2WUB7_9ACTN</name>
<protein>
    <submittedName>
        <fullName evidence="3">NDP-hexose 2,3-dehydratase family protein</fullName>
    </submittedName>
</protein>
<dbReference type="InterPro" id="IPR005212">
    <property type="entry name" value="EvaA-like"/>
</dbReference>
<reference evidence="3 4" key="1">
    <citation type="journal article" date="2019" name="Int. J. Syst. Evol. Microbiol.">
        <title>The Global Catalogue of Microorganisms (GCM) 10K type strain sequencing project: providing services to taxonomists for standard genome sequencing and annotation.</title>
        <authorList>
            <consortium name="The Broad Institute Genomics Platform"/>
            <consortium name="The Broad Institute Genome Sequencing Center for Infectious Disease"/>
            <person name="Wu L."/>
            <person name="Ma J."/>
        </authorList>
    </citation>
    <scope>NUCLEOTIDE SEQUENCE [LARGE SCALE GENOMIC DNA]</scope>
    <source>
        <strain evidence="3 4">JCM 15478</strain>
    </source>
</reference>
<sequence>MSAPAGTRGAASLRTPDVRPRGDTGLAARIARSAEALAGPAADTDDVLAWLESRRRAVPFAVERIPFGDLEGWSFAPHTGNLVHRSGKFFTVEGLRATIDARRWSQPIICQMEVGILGILAKEFDGVLHFLMQAKMEPGNPNLLQLSPTVQATRSNYTKVHKGAAVRYLEHFTDPAPGSVLSDALQSEHGSWFFRKRNRNMVVETTEDVPPHEDFRWLTLGQIAALLRHDLTVNMDARSVLAGLPGPDTPRALHTDTGMLSWLVERRAAHQTSAERVPLAEVPGWTRGPASVDHERDRYFRVVAVSVRAGSREVGAWTQPLLEPRGQGLVAFLARDFGGVPHVLVSARAEGGFLDTAELGPTVQCTPGNHAHLPAAERPPFLDEVLSAGPSRVRYAALHSEEGGRFLDSVSRCLVVEAEDAHEPPGFRWMSHAQLAAFARHSHYVNVQARTLLTCLRAMSYGDRQNGWGAP</sequence>
<dbReference type="RefSeq" id="WP_344534062.1">
    <property type="nucleotide sequence ID" value="NZ_BAAAPE010000017.1"/>
</dbReference>
<evidence type="ECO:0000256" key="1">
    <source>
        <dbReference type="SAM" id="MobiDB-lite"/>
    </source>
</evidence>
<keyword evidence="4" id="KW-1185">Reference proteome</keyword>
<dbReference type="Proteomes" id="UP001500016">
    <property type="component" value="Unassembled WGS sequence"/>
</dbReference>
<dbReference type="EMBL" id="BAAAPE010000017">
    <property type="protein sequence ID" value="GAA2098412.1"/>
    <property type="molecule type" value="Genomic_DNA"/>
</dbReference>
<feature type="domain" description="dTDP-4-dehydro-6-deoxy-alpha-D-glucopyranose 2,3-dehydratase" evidence="2">
    <location>
        <begin position="258"/>
        <end position="456"/>
    </location>
</feature>
<dbReference type="InterPro" id="IPR038153">
    <property type="entry name" value="EvaA-like_sf"/>
</dbReference>
<comment type="caution">
    <text evidence="3">The sequence shown here is derived from an EMBL/GenBank/DDBJ whole genome shotgun (WGS) entry which is preliminary data.</text>
</comment>